<dbReference type="STRING" id="686832.A0A0C3BWW2"/>
<accession>A0A0C3BWW2</accession>
<dbReference type="Gene3D" id="2.60.120.620">
    <property type="entry name" value="q2cbj1_9rhob like domain"/>
    <property type="match status" value="1"/>
</dbReference>
<dbReference type="HOGENOM" id="CLU_019613_2_1_1"/>
<keyword evidence="1" id="KW-0479">Metal-binding</keyword>
<gene>
    <name evidence="3" type="ORF">M413DRAFT_449513</name>
</gene>
<evidence type="ECO:0000259" key="2">
    <source>
        <dbReference type="PROSITE" id="PS51471"/>
    </source>
</evidence>
<evidence type="ECO:0000313" key="3">
    <source>
        <dbReference type="EMBL" id="KIM35886.1"/>
    </source>
</evidence>
<dbReference type="PANTHER" id="PTHR33099:SF14">
    <property type="entry name" value="PROLYL 4-HYDROXYLASE ALPHA SUBUNIT FE(2+) 2OG DIOXYGENASE DOMAIN-CONTAINING PROTEIN"/>
    <property type="match status" value="1"/>
</dbReference>
<proteinExistence type="inferred from homology"/>
<keyword evidence="1" id="KW-0560">Oxidoreductase</keyword>
<dbReference type="InterPro" id="IPR044862">
    <property type="entry name" value="Pro_4_hyd_alph_FE2OG_OXY"/>
</dbReference>
<dbReference type="OrthoDB" id="27483at2759"/>
<dbReference type="Proteomes" id="UP000053424">
    <property type="component" value="Unassembled WGS sequence"/>
</dbReference>
<evidence type="ECO:0000256" key="1">
    <source>
        <dbReference type="RuleBase" id="RU003682"/>
    </source>
</evidence>
<reference evidence="3 4" key="1">
    <citation type="submission" date="2014-04" db="EMBL/GenBank/DDBJ databases">
        <authorList>
            <consortium name="DOE Joint Genome Institute"/>
            <person name="Kuo A."/>
            <person name="Gay G."/>
            <person name="Dore J."/>
            <person name="Kohler A."/>
            <person name="Nagy L.G."/>
            <person name="Floudas D."/>
            <person name="Copeland A."/>
            <person name="Barry K.W."/>
            <person name="Cichocki N."/>
            <person name="Veneault-Fourrey C."/>
            <person name="LaButti K."/>
            <person name="Lindquist E.A."/>
            <person name="Lipzen A."/>
            <person name="Lundell T."/>
            <person name="Morin E."/>
            <person name="Murat C."/>
            <person name="Sun H."/>
            <person name="Tunlid A."/>
            <person name="Henrissat B."/>
            <person name="Grigoriev I.V."/>
            <person name="Hibbett D.S."/>
            <person name="Martin F."/>
            <person name="Nordberg H.P."/>
            <person name="Cantor M.N."/>
            <person name="Hua S.X."/>
        </authorList>
    </citation>
    <scope>NUCLEOTIDE SEQUENCE [LARGE SCALE GENOMIC DNA]</scope>
    <source>
        <strain evidence="4">h7</strain>
    </source>
</reference>
<keyword evidence="4" id="KW-1185">Reference proteome</keyword>
<name>A0A0C3BWW2_HEBCY</name>
<comment type="similarity">
    <text evidence="1">Belongs to the iron/ascorbate-dependent oxidoreductase family.</text>
</comment>
<dbReference type="GO" id="GO:0016491">
    <property type="term" value="F:oxidoreductase activity"/>
    <property type="evidence" value="ECO:0007669"/>
    <property type="project" value="UniProtKB-KW"/>
</dbReference>
<dbReference type="EMBL" id="KN831812">
    <property type="protein sequence ID" value="KIM35886.1"/>
    <property type="molecule type" value="Genomic_DNA"/>
</dbReference>
<evidence type="ECO:0000313" key="4">
    <source>
        <dbReference type="Proteomes" id="UP000053424"/>
    </source>
</evidence>
<protein>
    <recommendedName>
        <fullName evidence="2">Fe2OG dioxygenase domain-containing protein</fullName>
    </recommendedName>
</protein>
<reference evidence="4" key="2">
    <citation type="submission" date="2015-01" db="EMBL/GenBank/DDBJ databases">
        <title>Evolutionary Origins and Diversification of the Mycorrhizal Mutualists.</title>
        <authorList>
            <consortium name="DOE Joint Genome Institute"/>
            <consortium name="Mycorrhizal Genomics Consortium"/>
            <person name="Kohler A."/>
            <person name="Kuo A."/>
            <person name="Nagy L.G."/>
            <person name="Floudas D."/>
            <person name="Copeland A."/>
            <person name="Barry K.W."/>
            <person name="Cichocki N."/>
            <person name="Veneault-Fourrey C."/>
            <person name="LaButti K."/>
            <person name="Lindquist E.A."/>
            <person name="Lipzen A."/>
            <person name="Lundell T."/>
            <person name="Morin E."/>
            <person name="Murat C."/>
            <person name="Riley R."/>
            <person name="Ohm R."/>
            <person name="Sun H."/>
            <person name="Tunlid A."/>
            <person name="Henrissat B."/>
            <person name="Grigoriev I.V."/>
            <person name="Hibbett D.S."/>
            <person name="Martin F."/>
        </authorList>
    </citation>
    <scope>NUCLEOTIDE SEQUENCE [LARGE SCALE GENOMIC DNA]</scope>
    <source>
        <strain evidence="4">h7</strain>
    </source>
</reference>
<dbReference type="AlphaFoldDB" id="A0A0C3BWW2"/>
<feature type="domain" description="Fe2OG dioxygenase" evidence="2">
    <location>
        <begin position="119"/>
        <end position="223"/>
    </location>
</feature>
<dbReference type="Pfam" id="PF13640">
    <property type="entry name" value="2OG-FeII_Oxy_3"/>
    <property type="match status" value="1"/>
</dbReference>
<keyword evidence="1" id="KW-0408">Iron</keyword>
<dbReference type="PANTHER" id="PTHR33099">
    <property type="entry name" value="FE2OG DIOXYGENASE DOMAIN-CONTAINING PROTEIN"/>
    <property type="match status" value="1"/>
</dbReference>
<dbReference type="InterPro" id="IPR005123">
    <property type="entry name" value="Oxoglu/Fe-dep_dioxygenase_dom"/>
</dbReference>
<dbReference type="PROSITE" id="PS51471">
    <property type="entry name" value="FE2OG_OXY"/>
    <property type="match status" value="1"/>
</dbReference>
<organism evidence="3 4">
    <name type="scientific">Hebeloma cylindrosporum</name>
    <dbReference type="NCBI Taxonomy" id="76867"/>
    <lineage>
        <taxon>Eukaryota</taxon>
        <taxon>Fungi</taxon>
        <taxon>Dikarya</taxon>
        <taxon>Basidiomycota</taxon>
        <taxon>Agaricomycotina</taxon>
        <taxon>Agaricomycetes</taxon>
        <taxon>Agaricomycetidae</taxon>
        <taxon>Agaricales</taxon>
        <taxon>Agaricineae</taxon>
        <taxon>Hymenogastraceae</taxon>
        <taxon>Hebeloma</taxon>
    </lineage>
</organism>
<dbReference type="GO" id="GO:0046872">
    <property type="term" value="F:metal ion binding"/>
    <property type="evidence" value="ECO:0007669"/>
    <property type="project" value="UniProtKB-KW"/>
</dbReference>
<sequence>MTEATAAISTEDTIKVFADVNLPPYFTGSIPLSYGASKLFYEAGDRTEVIDFLNAAEPQLAALAAACQPASFGLAQRDVIDESYRKALKMDSSQFAAQFSPLSSGIMKGIRKALFGNQTIEDIKVELYKLNVYGPGSFFKPHVDTPRGANMVGSLVVVLPTEHEGGSLLIRHREEEFSFDSADAIKKDGLRQAHFVAFYSDVEHEVSVVTSGFRVTLTYNLHLITPNSSIAPEPNPPELSTAGFKEICEGLKASLLPLLASPTFLPDGGLIGFGLTHKYPFTIHTEISTIKDYLKGTDVAFAKVCGDLGLNFALKAAYYESDNYSHLAKTWILVDEFPRFGEEVEGGFINAVIEKYHTQIAFDMSREPPRKDEKIYEDEEPEVHPNARPTFWLKPPTARNEVETPYISYGNEASMDYMYGDVCLVAEVRRKAPVQTS</sequence>